<evidence type="ECO:0000259" key="4">
    <source>
        <dbReference type="PROSITE" id="PS50932"/>
    </source>
</evidence>
<evidence type="ECO:0000256" key="2">
    <source>
        <dbReference type="ARBA" id="ARBA00023125"/>
    </source>
</evidence>
<keyword evidence="2" id="KW-0238">DNA-binding</keyword>
<dbReference type="PROSITE" id="PS00356">
    <property type="entry name" value="HTH_LACI_1"/>
    <property type="match status" value="1"/>
</dbReference>
<organism evidence="5 6">
    <name type="scientific">Cryobacterium arcticum</name>
    <dbReference type="NCBI Taxonomy" id="670052"/>
    <lineage>
        <taxon>Bacteria</taxon>
        <taxon>Bacillati</taxon>
        <taxon>Actinomycetota</taxon>
        <taxon>Actinomycetes</taxon>
        <taxon>Micrococcales</taxon>
        <taxon>Microbacteriaceae</taxon>
        <taxon>Cryobacterium</taxon>
    </lineage>
</organism>
<dbReference type="SMART" id="SM00354">
    <property type="entry name" value="HTH_LACI"/>
    <property type="match status" value="1"/>
</dbReference>
<dbReference type="Gene3D" id="3.40.50.2300">
    <property type="match status" value="2"/>
</dbReference>
<dbReference type="CDD" id="cd06267">
    <property type="entry name" value="PBP1_LacI_sugar_binding-like"/>
    <property type="match status" value="1"/>
</dbReference>
<keyword evidence="1" id="KW-0805">Transcription regulation</keyword>
<dbReference type="SUPFAM" id="SSF53822">
    <property type="entry name" value="Periplasmic binding protein-like I"/>
    <property type="match status" value="1"/>
</dbReference>
<evidence type="ECO:0000313" key="5">
    <source>
        <dbReference type="EMBL" id="PXA69848.1"/>
    </source>
</evidence>
<dbReference type="InterPro" id="IPR028082">
    <property type="entry name" value="Peripla_BP_I"/>
</dbReference>
<dbReference type="Pfam" id="PF00356">
    <property type="entry name" value="LacI"/>
    <property type="match status" value="1"/>
</dbReference>
<dbReference type="RefSeq" id="WP_110126738.1">
    <property type="nucleotide sequence ID" value="NZ_QHLY01000010.1"/>
</dbReference>
<dbReference type="InterPro" id="IPR000843">
    <property type="entry name" value="HTH_LacI"/>
</dbReference>
<proteinExistence type="predicted"/>
<evidence type="ECO:0000256" key="1">
    <source>
        <dbReference type="ARBA" id="ARBA00023015"/>
    </source>
</evidence>
<reference evidence="5 6" key="1">
    <citation type="submission" date="2018-05" db="EMBL/GenBank/DDBJ databases">
        <title>Genetic diversity of glacier-inhabiting Cryobacterium bacteria in China and description of Cryobacterium mengkeensis sp. nov. and Arthrobacter glacialis sp. nov.</title>
        <authorList>
            <person name="Liu Q."/>
            <person name="Xin Y.-H."/>
        </authorList>
    </citation>
    <scope>NUCLEOTIDE SEQUENCE [LARGE SCALE GENOMIC DNA]</scope>
    <source>
        <strain evidence="5 6">SK-1</strain>
    </source>
</reference>
<dbReference type="OrthoDB" id="2854648at2"/>
<dbReference type="CDD" id="cd01392">
    <property type="entry name" value="HTH_LacI"/>
    <property type="match status" value="1"/>
</dbReference>
<dbReference type="InterPro" id="IPR010982">
    <property type="entry name" value="Lambda_DNA-bd_dom_sf"/>
</dbReference>
<dbReference type="InterPro" id="IPR046335">
    <property type="entry name" value="LacI/GalR-like_sensor"/>
</dbReference>
<dbReference type="SUPFAM" id="SSF47413">
    <property type="entry name" value="lambda repressor-like DNA-binding domains"/>
    <property type="match status" value="1"/>
</dbReference>
<comment type="caution">
    <text evidence="5">The sequence shown here is derived from an EMBL/GenBank/DDBJ whole genome shotgun (WGS) entry which is preliminary data.</text>
</comment>
<protein>
    <submittedName>
        <fullName evidence="5">LacI family transcriptional regulator</fullName>
    </submittedName>
</protein>
<feature type="domain" description="HTH lacI-type" evidence="4">
    <location>
        <begin position="3"/>
        <end position="57"/>
    </location>
</feature>
<dbReference type="AlphaFoldDB" id="A0A317ZRQ1"/>
<dbReference type="PANTHER" id="PTHR30146:SF109">
    <property type="entry name" value="HTH-TYPE TRANSCRIPTIONAL REGULATOR GALS"/>
    <property type="match status" value="1"/>
</dbReference>
<dbReference type="Pfam" id="PF13377">
    <property type="entry name" value="Peripla_BP_3"/>
    <property type="match status" value="1"/>
</dbReference>
<dbReference type="Proteomes" id="UP000246722">
    <property type="component" value="Unassembled WGS sequence"/>
</dbReference>
<dbReference type="EMBL" id="QHLY01000010">
    <property type="protein sequence ID" value="PXA69848.1"/>
    <property type="molecule type" value="Genomic_DNA"/>
</dbReference>
<name>A0A317ZRQ1_9MICO</name>
<keyword evidence="6" id="KW-1185">Reference proteome</keyword>
<gene>
    <name evidence="5" type="ORF">CTB96_09515</name>
</gene>
<evidence type="ECO:0000313" key="6">
    <source>
        <dbReference type="Proteomes" id="UP000246722"/>
    </source>
</evidence>
<sequence>MAATLRDVAAHAGVSIKTVSNVVHEFPHIKASTRERVQASIDQLGYKPNISARSLRSGRTGVIGLALPELSLSYFGELADAIIQAAERRHLVVLLEQTGGGDRDREIAMLSSPRLQLTDGLIFSPLGMSSADAALLNVGYPMVLLGERVFGSPVDHVTMHNVEAAKAATLHLISRGRRRIAVIGAHEGEVIGSAVLRLQGYREALSEAGIPFDPALVGNVGLWHRRDGAEAMRAMIDSGVTFDAVFGLNDALALGAMRVAQVAGLRVPEDVMFIGFDALDETKYSLPTLSTIDPGRDEIADTAVRLLVQRIEEGVTPPVPEVYLADFTVIDRESSAL</sequence>
<accession>A0A317ZRQ1</accession>
<dbReference type="PROSITE" id="PS50932">
    <property type="entry name" value="HTH_LACI_2"/>
    <property type="match status" value="1"/>
</dbReference>
<dbReference type="GO" id="GO:0000976">
    <property type="term" value="F:transcription cis-regulatory region binding"/>
    <property type="evidence" value="ECO:0007669"/>
    <property type="project" value="TreeGrafter"/>
</dbReference>
<dbReference type="Gene3D" id="1.10.260.40">
    <property type="entry name" value="lambda repressor-like DNA-binding domains"/>
    <property type="match status" value="1"/>
</dbReference>
<dbReference type="GO" id="GO:0003700">
    <property type="term" value="F:DNA-binding transcription factor activity"/>
    <property type="evidence" value="ECO:0007669"/>
    <property type="project" value="TreeGrafter"/>
</dbReference>
<dbReference type="PANTHER" id="PTHR30146">
    <property type="entry name" value="LACI-RELATED TRANSCRIPTIONAL REPRESSOR"/>
    <property type="match status" value="1"/>
</dbReference>
<evidence type="ECO:0000256" key="3">
    <source>
        <dbReference type="ARBA" id="ARBA00023163"/>
    </source>
</evidence>
<keyword evidence="3" id="KW-0804">Transcription</keyword>